<dbReference type="PANTHER" id="PTHR23305">
    <property type="entry name" value="OBG GTPASE FAMILY"/>
    <property type="match status" value="1"/>
</dbReference>
<dbReference type="CDD" id="cd04867">
    <property type="entry name" value="TGS_YchF_OLA1"/>
    <property type="match status" value="1"/>
</dbReference>
<dbReference type="STRING" id="1121421.SAMN02745123_00792"/>
<keyword evidence="10" id="KW-1185">Reference proteome</keyword>
<protein>
    <recommendedName>
        <fullName evidence="6">Ribosome-binding ATPase YchF</fullName>
    </recommendedName>
</protein>
<dbReference type="GO" id="GO:0046872">
    <property type="term" value="F:metal ion binding"/>
    <property type="evidence" value="ECO:0007669"/>
    <property type="project" value="UniProtKB-KW"/>
</dbReference>
<sequence>MSTNLISGIIGLPLVGKTTIFNLLTNSNQEISNFLSGKTETITASAKVPDKRIDFLTNMYKPRKITFAQIQFSEVPGLVRGASEGKGVGNQFLSAIRNADLLVHVVRAFNNSDVPHVEDDVNPLRDIETIAVEVLLADMDLVEKRIERIQSGKKITKENAFELEVLKKCLAALEEESPISQLGLTEEEKVTLRNYAFLTEKPMMLVVNIDEDQFRAGTYPGKEEVVSYAASKGIAVIEICGRMEMEISQLPEEDRALFMEDLGITEPGIDRLARAVYDYLGLISFLTAGEDEVRAWTIKKSTDAKKAAGKIHSDIERGFIRAEVVAFEDLAEVGSMAKVKEKGLFRLEGKEYIVKDGDIINFRFNV</sequence>
<dbReference type="Pfam" id="PF06071">
    <property type="entry name" value="YchF-GTPase_C"/>
    <property type="match status" value="1"/>
</dbReference>
<dbReference type="AlphaFoldDB" id="A0A1M6PY78"/>
<keyword evidence="3 6" id="KW-0547">Nucleotide-binding</keyword>
<dbReference type="InterPro" id="IPR012676">
    <property type="entry name" value="TGS-like"/>
</dbReference>
<dbReference type="HAMAP" id="MF_00944">
    <property type="entry name" value="YchF_OLA1_ATPase"/>
    <property type="match status" value="1"/>
</dbReference>
<comment type="function">
    <text evidence="6">ATPase that binds to both the 70S ribosome and the 50S ribosomal subunit in a nucleotide-independent manner.</text>
</comment>
<reference evidence="10" key="1">
    <citation type="submission" date="2016-11" db="EMBL/GenBank/DDBJ databases">
        <authorList>
            <person name="Varghese N."/>
            <person name="Submissions S."/>
        </authorList>
    </citation>
    <scope>NUCLEOTIDE SEQUENCE [LARGE SCALE GENOMIC DNA]</scope>
    <source>
        <strain evidence="10">DSM 10349</strain>
    </source>
</reference>
<name>A0A1M6PY78_9FIRM</name>
<dbReference type="PROSITE" id="PS51880">
    <property type="entry name" value="TGS"/>
    <property type="match status" value="1"/>
</dbReference>
<comment type="similarity">
    <text evidence="6">Belongs to the TRAFAC class OBG-HflX-like GTPase superfamily. OBG GTPase family. YchF/OLA1 subfamily.</text>
</comment>
<evidence type="ECO:0000259" key="8">
    <source>
        <dbReference type="PROSITE" id="PS51880"/>
    </source>
</evidence>
<dbReference type="InterPro" id="IPR031167">
    <property type="entry name" value="G_OBG"/>
</dbReference>
<evidence type="ECO:0000313" key="10">
    <source>
        <dbReference type="Proteomes" id="UP000183997"/>
    </source>
</evidence>
<dbReference type="GO" id="GO:0016887">
    <property type="term" value="F:ATP hydrolysis activity"/>
    <property type="evidence" value="ECO:0007669"/>
    <property type="project" value="UniProtKB-UniRule"/>
</dbReference>
<dbReference type="InterPro" id="IPR027417">
    <property type="entry name" value="P-loop_NTPase"/>
</dbReference>
<dbReference type="PANTHER" id="PTHR23305:SF18">
    <property type="entry name" value="OBG-TYPE G DOMAIN-CONTAINING PROTEIN"/>
    <property type="match status" value="1"/>
</dbReference>
<evidence type="ECO:0000256" key="3">
    <source>
        <dbReference type="ARBA" id="ARBA00022741"/>
    </source>
</evidence>
<dbReference type="FunFam" id="3.10.20.30:FF:000001">
    <property type="entry name" value="Ribosome-binding ATPase YchF"/>
    <property type="match status" value="1"/>
</dbReference>
<dbReference type="InterPro" id="IPR012675">
    <property type="entry name" value="Beta-grasp_dom_sf"/>
</dbReference>
<dbReference type="SUPFAM" id="SSF81271">
    <property type="entry name" value="TGS-like"/>
    <property type="match status" value="1"/>
</dbReference>
<feature type="domain" description="OBG-type G" evidence="7">
    <location>
        <begin position="5"/>
        <end position="259"/>
    </location>
</feature>
<evidence type="ECO:0000256" key="1">
    <source>
        <dbReference type="ARBA" id="ARBA00001946"/>
    </source>
</evidence>
<dbReference type="Gene3D" id="3.40.50.300">
    <property type="entry name" value="P-loop containing nucleotide triphosphate hydrolases"/>
    <property type="match status" value="1"/>
</dbReference>
<evidence type="ECO:0000256" key="6">
    <source>
        <dbReference type="HAMAP-Rule" id="MF_00944"/>
    </source>
</evidence>
<evidence type="ECO:0000256" key="5">
    <source>
        <dbReference type="ARBA" id="ARBA00022842"/>
    </source>
</evidence>
<dbReference type="Gene3D" id="3.10.20.30">
    <property type="match status" value="1"/>
</dbReference>
<comment type="caution">
    <text evidence="6">Lacks conserved residue(s) required for the propagation of feature annotation.</text>
</comment>
<dbReference type="SUPFAM" id="SSF52540">
    <property type="entry name" value="P-loop containing nucleoside triphosphate hydrolases"/>
    <property type="match status" value="1"/>
</dbReference>
<dbReference type="Gene3D" id="1.10.150.300">
    <property type="entry name" value="TGS-like domain"/>
    <property type="match status" value="1"/>
</dbReference>
<dbReference type="InterPro" id="IPR023192">
    <property type="entry name" value="TGS-like_dom_sf"/>
</dbReference>
<comment type="cofactor">
    <cofactor evidence="1">
        <name>Mg(2+)</name>
        <dbReference type="ChEBI" id="CHEBI:18420"/>
    </cofactor>
</comment>
<dbReference type="PIRSF" id="PIRSF006641">
    <property type="entry name" value="CHP00092"/>
    <property type="match status" value="1"/>
</dbReference>
<dbReference type="InterPro" id="IPR013029">
    <property type="entry name" value="YchF_C"/>
</dbReference>
<keyword evidence="5" id="KW-0460">Magnesium</keyword>
<dbReference type="Proteomes" id="UP000183997">
    <property type="component" value="Unassembled WGS sequence"/>
</dbReference>
<dbReference type="GO" id="GO:0005525">
    <property type="term" value="F:GTP binding"/>
    <property type="evidence" value="ECO:0007669"/>
    <property type="project" value="InterPro"/>
</dbReference>
<keyword evidence="2" id="KW-0479">Metal-binding</keyword>
<dbReference type="PROSITE" id="PS51710">
    <property type="entry name" value="G_OBG"/>
    <property type="match status" value="1"/>
</dbReference>
<feature type="domain" description="TGS" evidence="8">
    <location>
        <begin position="281"/>
        <end position="364"/>
    </location>
</feature>
<evidence type="ECO:0000259" key="7">
    <source>
        <dbReference type="PROSITE" id="PS51710"/>
    </source>
</evidence>
<evidence type="ECO:0000313" key="9">
    <source>
        <dbReference type="EMBL" id="SHK12945.1"/>
    </source>
</evidence>
<evidence type="ECO:0000256" key="2">
    <source>
        <dbReference type="ARBA" id="ARBA00022723"/>
    </source>
</evidence>
<dbReference type="NCBIfam" id="TIGR00092">
    <property type="entry name" value="redox-regulated ATPase YchF"/>
    <property type="match status" value="1"/>
</dbReference>
<gene>
    <name evidence="6" type="primary">ychF</name>
    <name evidence="9" type="ORF">SAMN02745123_00792</name>
</gene>
<dbReference type="InterPro" id="IPR004396">
    <property type="entry name" value="ATPase_YchF/OLA1"/>
</dbReference>
<dbReference type="InterPro" id="IPR006073">
    <property type="entry name" value="GTP-bd"/>
</dbReference>
<dbReference type="Pfam" id="PF01926">
    <property type="entry name" value="MMR_HSR1"/>
    <property type="match status" value="1"/>
</dbReference>
<evidence type="ECO:0000256" key="4">
    <source>
        <dbReference type="ARBA" id="ARBA00022840"/>
    </source>
</evidence>
<dbReference type="GO" id="GO:0043023">
    <property type="term" value="F:ribosomal large subunit binding"/>
    <property type="evidence" value="ECO:0007669"/>
    <property type="project" value="UniProtKB-UniRule"/>
</dbReference>
<proteinExistence type="inferred from homology"/>
<dbReference type="EMBL" id="FRAR01000007">
    <property type="protein sequence ID" value="SHK12945.1"/>
    <property type="molecule type" value="Genomic_DNA"/>
</dbReference>
<dbReference type="RefSeq" id="WP_072911104.1">
    <property type="nucleotide sequence ID" value="NZ_FRAR01000007.1"/>
</dbReference>
<organism evidence="9 10">
    <name type="scientific">Desulforamulus aeronauticus DSM 10349</name>
    <dbReference type="NCBI Taxonomy" id="1121421"/>
    <lineage>
        <taxon>Bacteria</taxon>
        <taxon>Bacillati</taxon>
        <taxon>Bacillota</taxon>
        <taxon>Clostridia</taxon>
        <taxon>Eubacteriales</taxon>
        <taxon>Peptococcaceae</taxon>
        <taxon>Desulforamulus</taxon>
    </lineage>
</organism>
<keyword evidence="4 6" id="KW-0067">ATP-binding</keyword>
<dbReference type="GO" id="GO:0005524">
    <property type="term" value="F:ATP binding"/>
    <property type="evidence" value="ECO:0007669"/>
    <property type="project" value="UniProtKB-UniRule"/>
</dbReference>
<accession>A0A1M6PY78</accession>
<dbReference type="FunFam" id="1.10.150.300:FF:000001">
    <property type="entry name" value="Ribosome-binding ATPase YchF"/>
    <property type="match status" value="1"/>
</dbReference>
<dbReference type="PRINTS" id="PR00326">
    <property type="entry name" value="GTP1OBG"/>
</dbReference>
<dbReference type="GO" id="GO:0005737">
    <property type="term" value="C:cytoplasm"/>
    <property type="evidence" value="ECO:0007669"/>
    <property type="project" value="TreeGrafter"/>
</dbReference>
<dbReference type="OrthoDB" id="9807318at2"/>
<dbReference type="InterPro" id="IPR004095">
    <property type="entry name" value="TGS"/>
</dbReference>